<gene>
    <name evidence="1" type="ORF">GV829_04485</name>
</gene>
<dbReference type="Proteomes" id="UP000503018">
    <property type="component" value="Chromosome"/>
</dbReference>
<dbReference type="AlphaFoldDB" id="A0A6M4ATX6"/>
<evidence type="ECO:0008006" key="3">
    <source>
        <dbReference type="Google" id="ProtNLM"/>
    </source>
</evidence>
<dbReference type="RefSeq" id="WP_169944242.1">
    <property type="nucleotide sequence ID" value="NZ_CP053015.1"/>
</dbReference>
<protein>
    <recommendedName>
        <fullName evidence="3">Helix-turn-helix domain-containing protein</fullName>
    </recommendedName>
</protein>
<accession>A0A6M4ATX6</accession>
<reference evidence="1 2" key="1">
    <citation type="submission" date="2020-01" db="EMBL/GenBank/DDBJ databases">
        <title>Sphingomonas sp. strain CSW-10.</title>
        <authorList>
            <person name="Chen W.-M."/>
        </authorList>
    </citation>
    <scope>NUCLEOTIDE SEQUENCE [LARGE SCALE GENOMIC DNA]</scope>
    <source>
        <strain evidence="1 2">CSW-10</strain>
    </source>
</reference>
<name>A0A6M4ATX6_9SPHN</name>
<keyword evidence="2" id="KW-1185">Reference proteome</keyword>
<proteinExistence type="predicted"/>
<organism evidence="1 2">
    <name type="scientific">Sphingomonas lacunae</name>
    <dbReference type="NCBI Taxonomy" id="2698828"/>
    <lineage>
        <taxon>Bacteria</taxon>
        <taxon>Pseudomonadati</taxon>
        <taxon>Pseudomonadota</taxon>
        <taxon>Alphaproteobacteria</taxon>
        <taxon>Sphingomonadales</taxon>
        <taxon>Sphingomonadaceae</taxon>
        <taxon>Sphingomonas</taxon>
    </lineage>
</organism>
<dbReference type="EMBL" id="CP053015">
    <property type="protein sequence ID" value="QJQ31792.1"/>
    <property type="molecule type" value="Genomic_DNA"/>
</dbReference>
<evidence type="ECO:0000313" key="1">
    <source>
        <dbReference type="EMBL" id="QJQ31792.1"/>
    </source>
</evidence>
<evidence type="ECO:0000313" key="2">
    <source>
        <dbReference type="Proteomes" id="UP000503018"/>
    </source>
</evidence>
<sequence>MAADSVLTPQEIERAALVRAAAELIGYRALAEKLDIGERTIYALAAGKRRCRESLLADVRTELIAHRQRVGALVRIIADHLGTEA</sequence>
<dbReference type="KEGG" id="slan:GV829_04485"/>